<organism evidence="2 3">
    <name type="scientific">Acinetobacter proteolyticus</name>
    <dbReference type="NCBI Taxonomy" id="1776741"/>
    <lineage>
        <taxon>Bacteria</taxon>
        <taxon>Pseudomonadati</taxon>
        <taxon>Pseudomonadota</taxon>
        <taxon>Gammaproteobacteria</taxon>
        <taxon>Moraxellales</taxon>
        <taxon>Moraxellaceae</taxon>
        <taxon>Acinetobacter</taxon>
    </lineage>
</organism>
<evidence type="ECO:0000313" key="3">
    <source>
        <dbReference type="Proteomes" id="UP000430404"/>
    </source>
</evidence>
<evidence type="ECO:0000313" key="2">
    <source>
        <dbReference type="EMBL" id="VXA57803.1"/>
    </source>
</evidence>
<feature type="transmembrane region" description="Helical" evidence="1">
    <location>
        <begin position="25"/>
        <end position="44"/>
    </location>
</feature>
<dbReference type="EMBL" id="CABWKZ010000045">
    <property type="protein sequence ID" value="VXA57803.1"/>
    <property type="molecule type" value="Genomic_DNA"/>
</dbReference>
<dbReference type="AlphaFoldDB" id="A0A653K9Y7"/>
<sequence length="45" mass="4876">MKSSFVSGILFLNSIKMKHRMQDRLISALIYAIAGIILGIGIAIA</sequence>
<keyword evidence="1" id="KW-1133">Transmembrane helix</keyword>
<gene>
    <name evidence="2" type="ORF">ACI8B_50288</name>
</gene>
<keyword evidence="1" id="KW-0812">Transmembrane</keyword>
<dbReference type="Proteomes" id="UP000430404">
    <property type="component" value="Unassembled WGS sequence"/>
</dbReference>
<proteinExistence type="predicted"/>
<accession>A0A653K9Y7</accession>
<name>A0A653K9Y7_9GAMM</name>
<protein>
    <submittedName>
        <fullName evidence="2">Uncharacterized protein</fullName>
    </submittedName>
</protein>
<keyword evidence="1" id="KW-0472">Membrane</keyword>
<evidence type="ECO:0000256" key="1">
    <source>
        <dbReference type="SAM" id="Phobius"/>
    </source>
</evidence>
<reference evidence="2 3" key="1">
    <citation type="submission" date="2019-10" db="EMBL/GenBank/DDBJ databases">
        <authorList>
            <person name="Karimi E."/>
        </authorList>
    </citation>
    <scope>NUCLEOTIDE SEQUENCE [LARGE SCALE GENOMIC DNA]</scope>
    <source>
        <strain evidence="2">Acinetobacter sp. 8BE</strain>
    </source>
</reference>